<accession>A0A0R2CDC3</accession>
<dbReference type="InterPro" id="IPR004358">
    <property type="entry name" value="Sig_transdc_His_kin-like_C"/>
</dbReference>
<keyword evidence="12" id="KW-0812">Transmembrane</keyword>
<proteinExistence type="predicted"/>
<comment type="catalytic activity">
    <reaction evidence="1">
        <text>ATP + protein L-histidine = ADP + protein N-phospho-L-histidine.</text>
        <dbReference type="EC" id="2.7.13.3"/>
    </reaction>
</comment>
<evidence type="ECO:0000256" key="1">
    <source>
        <dbReference type="ARBA" id="ARBA00000085"/>
    </source>
</evidence>
<dbReference type="SUPFAM" id="SSF47384">
    <property type="entry name" value="Homodimeric domain of signal transducing histidine kinase"/>
    <property type="match status" value="1"/>
</dbReference>
<dbReference type="Pfam" id="PF00512">
    <property type="entry name" value="HisKA"/>
    <property type="match status" value="1"/>
</dbReference>
<keyword evidence="9" id="KW-0067">ATP-binding</keyword>
<evidence type="ECO:0000256" key="11">
    <source>
        <dbReference type="ARBA" id="ARBA00023136"/>
    </source>
</evidence>
<dbReference type="Proteomes" id="UP000051576">
    <property type="component" value="Unassembled WGS sequence"/>
</dbReference>
<dbReference type="CDD" id="cd00082">
    <property type="entry name" value="HisKA"/>
    <property type="match status" value="1"/>
</dbReference>
<evidence type="ECO:0000256" key="5">
    <source>
        <dbReference type="ARBA" id="ARBA00022553"/>
    </source>
</evidence>
<dbReference type="PROSITE" id="PS50109">
    <property type="entry name" value="HIS_KIN"/>
    <property type="match status" value="1"/>
</dbReference>
<feature type="domain" description="Histidine kinase" evidence="13">
    <location>
        <begin position="246"/>
        <end position="462"/>
    </location>
</feature>
<evidence type="ECO:0000256" key="8">
    <source>
        <dbReference type="ARBA" id="ARBA00022777"/>
    </source>
</evidence>
<keyword evidence="15" id="KW-1185">Reference proteome</keyword>
<dbReference type="SUPFAM" id="SSF55874">
    <property type="entry name" value="ATPase domain of HSP90 chaperone/DNA topoisomerase II/histidine kinase"/>
    <property type="match status" value="1"/>
</dbReference>
<dbReference type="Gene3D" id="1.10.287.130">
    <property type="match status" value="1"/>
</dbReference>
<evidence type="ECO:0000256" key="9">
    <source>
        <dbReference type="ARBA" id="ARBA00022840"/>
    </source>
</evidence>
<evidence type="ECO:0000256" key="4">
    <source>
        <dbReference type="ARBA" id="ARBA00022475"/>
    </source>
</evidence>
<dbReference type="SMART" id="SM00387">
    <property type="entry name" value="HATPase_c"/>
    <property type="match status" value="1"/>
</dbReference>
<evidence type="ECO:0000259" key="13">
    <source>
        <dbReference type="PROSITE" id="PS50109"/>
    </source>
</evidence>
<dbReference type="InterPro" id="IPR036890">
    <property type="entry name" value="HATPase_C_sf"/>
</dbReference>
<protein>
    <recommendedName>
        <fullName evidence="3">histidine kinase</fullName>
        <ecNumber evidence="3">2.7.13.3</ecNumber>
    </recommendedName>
</protein>
<dbReference type="InterPro" id="IPR003594">
    <property type="entry name" value="HATPase_dom"/>
</dbReference>
<dbReference type="InterPro" id="IPR003661">
    <property type="entry name" value="HisK_dim/P_dom"/>
</dbReference>
<keyword evidence="5" id="KW-0597">Phosphoprotein</keyword>
<feature type="transmembrane region" description="Helical" evidence="12">
    <location>
        <begin position="46"/>
        <end position="65"/>
    </location>
</feature>
<dbReference type="RefSeq" id="WP_010580276.1">
    <property type="nucleotide sequence ID" value="NZ_AHYZ01000067.1"/>
</dbReference>
<dbReference type="EMBL" id="AYYX01000008">
    <property type="protein sequence ID" value="KRM89280.1"/>
    <property type="molecule type" value="Genomic_DNA"/>
</dbReference>
<dbReference type="STRING" id="1133569.FD21_GL002009"/>
<evidence type="ECO:0000313" key="14">
    <source>
        <dbReference type="EMBL" id="KRM89280.1"/>
    </source>
</evidence>
<dbReference type="PANTHER" id="PTHR45453:SF1">
    <property type="entry name" value="PHOSPHATE REGULON SENSOR PROTEIN PHOR"/>
    <property type="match status" value="1"/>
</dbReference>
<comment type="subcellular location">
    <subcellularLocation>
        <location evidence="2">Cell membrane</location>
    </subcellularLocation>
</comment>
<dbReference type="PATRIC" id="fig|1133569.4.peg.2169"/>
<dbReference type="GO" id="GO:0016036">
    <property type="term" value="P:cellular response to phosphate starvation"/>
    <property type="evidence" value="ECO:0007669"/>
    <property type="project" value="TreeGrafter"/>
</dbReference>
<evidence type="ECO:0000256" key="3">
    <source>
        <dbReference type="ARBA" id="ARBA00012438"/>
    </source>
</evidence>
<evidence type="ECO:0000313" key="15">
    <source>
        <dbReference type="Proteomes" id="UP000051576"/>
    </source>
</evidence>
<keyword evidence="10" id="KW-0902">Two-component regulatory system</keyword>
<gene>
    <name evidence="14" type="ORF">FD21_GL002009</name>
</gene>
<evidence type="ECO:0000256" key="7">
    <source>
        <dbReference type="ARBA" id="ARBA00022741"/>
    </source>
</evidence>
<dbReference type="EC" id="2.7.13.3" evidence="3"/>
<dbReference type="CDD" id="cd00075">
    <property type="entry name" value="HATPase"/>
    <property type="match status" value="1"/>
</dbReference>
<dbReference type="SMART" id="SM00388">
    <property type="entry name" value="HisKA"/>
    <property type="match status" value="1"/>
</dbReference>
<dbReference type="NCBIfam" id="NF046044">
    <property type="entry name" value="PnpS"/>
    <property type="match status" value="1"/>
</dbReference>
<dbReference type="PANTHER" id="PTHR45453">
    <property type="entry name" value="PHOSPHATE REGULON SENSOR PROTEIN PHOR"/>
    <property type="match status" value="1"/>
</dbReference>
<dbReference type="GO" id="GO:0005524">
    <property type="term" value="F:ATP binding"/>
    <property type="evidence" value="ECO:0007669"/>
    <property type="project" value="UniProtKB-KW"/>
</dbReference>
<dbReference type="GO" id="GO:0005886">
    <property type="term" value="C:plasma membrane"/>
    <property type="evidence" value="ECO:0007669"/>
    <property type="project" value="UniProtKB-SubCell"/>
</dbReference>
<dbReference type="InterPro" id="IPR005467">
    <property type="entry name" value="His_kinase_dom"/>
</dbReference>
<dbReference type="FunFam" id="1.10.287.130:FF:000008">
    <property type="entry name" value="Two-component sensor histidine kinase"/>
    <property type="match status" value="1"/>
</dbReference>
<keyword evidence="4" id="KW-1003">Cell membrane</keyword>
<dbReference type="PRINTS" id="PR00344">
    <property type="entry name" value="BCTRLSENSOR"/>
</dbReference>
<keyword evidence="8 14" id="KW-0418">Kinase</keyword>
<evidence type="ECO:0000256" key="6">
    <source>
        <dbReference type="ARBA" id="ARBA00022679"/>
    </source>
</evidence>
<keyword evidence="7" id="KW-0547">Nucleotide-binding</keyword>
<evidence type="ECO:0000256" key="10">
    <source>
        <dbReference type="ARBA" id="ARBA00023012"/>
    </source>
</evidence>
<sequence length="473" mass="54322">MKAIKIIKRFFICFLTILLLLIAGSSLTFTANDFSLAALFTKKSWFWLVMSSLCLSLLAFSWSRFEEKQQQQEIRLLNKKLQKILAGQKAEHLLLAPTDRYYQLAQSINQIQSLQRNLAKSFVTQQRGYFSLIEYLTIGVMVLDQDQKIYLSNHAMSELMEREMNLPGEIYANELRNYDLSRLIEKTYQTKKEQHAEIKLDFNNKIVDSHIVFVPVSHHHFLVMVLLYDITELKEIEQMQLDFVSNVSHELKTPITAITGFSETLLNGAADDPTALKEFLKIIHQESQKLTALVEDILSLARISANAELKTDQISLFPYLQEIIQTFKPEIDKKQIRIFNEVPPAFKIVVDYNKFRHVVNNLLQNAIKYNDPTGSVWLSSTQFSKTWEFKVRDNGWGIANDQRERIFERFYRIDTSRSKQTGGTGLGLSVVKEYVAAMGGTIKVTSQVGVGSEFTVTLPLIQKRKQDSGVKQA</sequence>
<keyword evidence="6" id="KW-0808">Transferase</keyword>
<name>A0A0R2CDC3_9LACO</name>
<dbReference type="InterPro" id="IPR036097">
    <property type="entry name" value="HisK_dim/P_sf"/>
</dbReference>
<reference evidence="14 15" key="1">
    <citation type="journal article" date="2015" name="Genome Announc.">
        <title>Expanding the biotechnology potential of lactobacilli through comparative genomics of 213 strains and associated genera.</title>
        <authorList>
            <person name="Sun Z."/>
            <person name="Harris H.M."/>
            <person name="McCann A."/>
            <person name="Guo C."/>
            <person name="Argimon S."/>
            <person name="Zhang W."/>
            <person name="Yang X."/>
            <person name="Jeffery I.B."/>
            <person name="Cooney J.C."/>
            <person name="Kagawa T.F."/>
            <person name="Liu W."/>
            <person name="Song Y."/>
            <person name="Salvetti E."/>
            <person name="Wrobel A."/>
            <person name="Rasinkangas P."/>
            <person name="Parkhill J."/>
            <person name="Rea M.C."/>
            <person name="O'Sullivan O."/>
            <person name="Ritari J."/>
            <person name="Douillard F.P."/>
            <person name="Paul Ross R."/>
            <person name="Yang R."/>
            <person name="Briner A.E."/>
            <person name="Felis G.E."/>
            <person name="de Vos W.M."/>
            <person name="Barrangou R."/>
            <person name="Klaenhammer T.R."/>
            <person name="Caufield P.W."/>
            <person name="Cui Y."/>
            <person name="Zhang H."/>
            <person name="O'Toole P.W."/>
        </authorList>
    </citation>
    <scope>NUCLEOTIDE SEQUENCE [LARGE SCALE GENOMIC DNA]</scope>
    <source>
        <strain evidence="14 15">DSM 20605</strain>
    </source>
</reference>
<organism evidence="14 15">
    <name type="scientific">Liquorilactobacillus vini DSM 20605</name>
    <dbReference type="NCBI Taxonomy" id="1133569"/>
    <lineage>
        <taxon>Bacteria</taxon>
        <taxon>Bacillati</taxon>
        <taxon>Bacillota</taxon>
        <taxon>Bacilli</taxon>
        <taxon>Lactobacillales</taxon>
        <taxon>Lactobacillaceae</taxon>
        <taxon>Liquorilactobacillus</taxon>
    </lineage>
</organism>
<dbReference type="Pfam" id="PF02518">
    <property type="entry name" value="HATPase_c"/>
    <property type="match status" value="1"/>
</dbReference>
<keyword evidence="12" id="KW-1133">Transmembrane helix</keyword>
<dbReference type="GO" id="GO:0004721">
    <property type="term" value="F:phosphoprotein phosphatase activity"/>
    <property type="evidence" value="ECO:0007669"/>
    <property type="project" value="TreeGrafter"/>
</dbReference>
<evidence type="ECO:0000256" key="12">
    <source>
        <dbReference type="SAM" id="Phobius"/>
    </source>
</evidence>
<keyword evidence="11 12" id="KW-0472">Membrane</keyword>
<dbReference type="eggNOG" id="COG5002">
    <property type="taxonomic scope" value="Bacteria"/>
</dbReference>
<evidence type="ECO:0000256" key="2">
    <source>
        <dbReference type="ARBA" id="ARBA00004236"/>
    </source>
</evidence>
<dbReference type="InterPro" id="IPR050351">
    <property type="entry name" value="BphY/WalK/GraS-like"/>
</dbReference>
<dbReference type="AlphaFoldDB" id="A0A0R2CDC3"/>
<dbReference type="FunFam" id="3.30.565.10:FF:000023">
    <property type="entry name" value="PAS domain-containing sensor histidine kinase"/>
    <property type="match status" value="1"/>
</dbReference>
<dbReference type="GO" id="GO:0000155">
    <property type="term" value="F:phosphorelay sensor kinase activity"/>
    <property type="evidence" value="ECO:0007669"/>
    <property type="project" value="InterPro"/>
</dbReference>
<dbReference type="Gene3D" id="3.30.565.10">
    <property type="entry name" value="Histidine kinase-like ATPase, C-terminal domain"/>
    <property type="match status" value="1"/>
</dbReference>
<comment type="caution">
    <text evidence="14">The sequence shown here is derived from an EMBL/GenBank/DDBJ whole genome shotgun (WGS) entry which is preliminary data.</text>
</comment>
<dbReference type="Gene3D" id="3.30.450.20">
    <property type="entry name" value="PAS domain"/>
    <property type="match status" value="1"/>
</dbReference>